<dbReference type="InterPro" id="IPR051907">
    <property type="entry name" value="DoxX-like_oxidoreductase"/>
</dbReference>
<keyword evidence="3" id="KW-1003">Cell membrane</keyword>
<comment type="caution">
    <text evidence="8">The sequence shown here is derived from an EMBL/GenBank/DDBJ whole genome shotgun (WGS) entry which is preliminary data.</text>
</comment>
<evidence type="ECO:0000256" key="5">
    <source>
        <dbReference type="ARBA" id="ARBA00022989"/>
    </source>
</evidence>
<feature type="transmembrane region" description="Helical" evidence="7">
    <location>
        <begin position="106"/>
        <end position="125"/>
    </location>
</feature>
<evidence type="ECO:0000313" key="9">
    <source>
        <dbReference type="Proteomes" id="UP001337681"/>
    </source>
</evidence>
<dbReference type="Pfam" id="PF07681">
    <property type="entry name" value="DoxX"/>
    <property type="match status" value="1"/>
</dbReference>
<gene>
    <name evidence="8" type="ORF">VRU49_03030</name>
</gene>
<keyword evidence="9" id="KW-1185">Reference proteome</keyword>
<evidence type="ECO:0000256" key="1">
    <source>
        <dbReference type="ARBA" id="ARBA00004651"/>
    </source>
</evidence>
<dbReference type="PANTHER" id="PTHR33452">
    <property type="entry name" value="OXIDOREDUCTASE CATD-RELATED"/>
    <property type="match status" value="1"/>
</dbReference>
<name>A0ABU7H1G7_9SPHI</name>
<feature type="transmembrane region" description="Helical" evidence="7">
    <location>
        <begin position="14"/>
        <end position="32"/>
    </location>
</feature>
<dbReference type="EMBL" id="JAZDQU010000001">
    <property type="protein sequence ID" value="MEE1884386.1"/>
    <property type="molecule type" value="Genomic_DNA"/>
</dbReference>
<evidence type="ECO:0000256" key="6">
    <source>
        <dbReference type="ARBA" id="ARBA00023136"/>
    </source>
</evidence>
<dbReference type="InterPro" id="IPR032808">
    <property type="entry name" value="DoxX"/>
</dbReference>
<evidence type="ECO:0000313" key="8">
    <source>
        <dbReference type="EMBL" id="MEE1884386.1"/>
    </source>
</evidence>
<dbReference type="PANTHER" id="PTHR33452:SF1">
    <property type="entry name" value="INNER MEMBRANE PROTEIN YPHA-RELATED"/>
    <property type="match status" value="1"/>
</dbReference>
<evidence type="ECO:0000256" key="2">
    <source>
        <dbReference type="ARBA" id="ARBA00006679"/>
    </source>
</evidence>
<dbReference type="RefSeq" id="WP_330145303.1">
    <property type="nucleotide sequence ID" value="NZ_JAZDQU010000001.1"/>
</dbReference>
<evidence type="ECO:0000256" key="4">
    <source>
        <dbReference type="ARBA" id="ARBA00022692"/>
    </source>
</evidence>
<comment type="subcellular location">
    <subcellularLocation>
        <location evidence="1">Cell membrane</location>
        <topology evidence="1">Multi-pass membrane protein</topology>
    </subcellularLocation>
</comment>
<dbReference type="Proteomes" id="UP001337681">
    <property type="component" value="Unassembled WGS sequence"/>
</dbReference>
<feature type="transmembrane region" description="Helical" evidence="7">
    <location>
        <begin position="44"/>
        <end position="66"/>
    </location>
</feature>
<protein>
    <submittedName>
        <fullName evidence="8">DoxX family protein</fullName>
    </submittedName>
</protein>
<comment type="similarity">
    <text evidence="2">Belongs to the DoxX family.</text>
</comment>
<organism evidence="8 9">
    <name type="scientific">Pedobacter flavus</name>
    <dbReference type="NCBI Taxonomy" id="3113906"/>
    <lineage>
        <taxon>Bacteria</taxon>
        <taxon>Pseudomonadati</taxon>
        <taxon>Bacteroidota</taxon>
        <taxon>Sphingobacteriia</taxon>
        <taxon>Sphingobacteriales</taxon>
        <taxon>Sphingobacteriaceae</taxon>
        <taxon>Pedobacter</taxon>
    </lineage>
</organism>
<keyword evidence="6 7" id="KW-0472">Membrane</keyword>
<evidence type="ECO:0000256" key="7">
    <source>
        <dbReference type="SAM" id="Phobius"/>
    </source>
</evidence>
<evidence type="ECO:0000256" key="3">
    <source>
        <dbReference type="ARBA" id="ARBA00022475"/>
    </source>
</evidence>
<keyword evidence="5 7" id="KW-1133">Transmembrane helix</keyword>
<keyword evidence="4 7" id="KW-0812">Transmembrane</keyword>
<proteinExistence type="inferred from homology"/>
<reference evidence="8 9" key="1">
    <citation type="submission" date="2024-01" db="EMBL/GenBank/DDBJ databases">
        <title>Pedobacter sp. nov., isolated from oil-contaminated soil.</title>
        <authorList>
            <person name="Le N.T.T."/>
        </authorList>
    </citation>
    <scope>NUCLEOTIDE SEQUENCE [LARGE SCALE GENOMIC DNA]</scope>
    <source>
        <strain evidence="8 9">VNH31</strain>
    </source>
</reference>
<accession>A0ABU7H1G7</accession>
<feature type="transmembrane region" description="Helical" evidence="7">
    <location>
        <begin position="73"/>
        <end position="100"/>
    </location>
</feature>
<sequence length="135" mass="14327">MALFKSLHNKKDEGLLLLRIGLGICFMIHGYPKITGGLEGWEGLGGSMQIFGITVMPVVWGFLGAASEFIGGLLLVLGLFTRISALSLMFTMVVAASVHLSKNEGFAGASHAIELGIVCLSLFIIGPGKYSIDKK</sequence>